<feature type="non-terminal residue" evidence="2">
    <location>
        <position position="1"/>
    </location>
</feature>
<accession>A0A131Y3A5</accession>
<dbReference type="InterPro" id="IPR008173">
    <property type="entry name" value="Adenylyl_cyclase_CyaB"/>
</dbReference>
<feature type="domain" description="CYTH" evidence="1">
    <location>
        <begin position="2"/>
        <end position="179"/>
    </location>
</feature>
<protein>
    <submittedName>
        <fullName evidence="2">Putative adenylate cyclase</fullName>
    </submittedName>
</protein>
<dbReference type="PANTHER" id="PTHR21028">
    <property type="entry name" value="SI:CH211-156B7.4"/>
    <property type="match status" value="1"/>
</dbReference>
<reference evidence="2" key="1">
    <citation type="submission" date="2016-02" db="EMBL/GenBank/DDBJ databases">
        <title>RNAseq analyses of the midgut from blood- or serum-fed Ixodes ricinus ticks.</title>
        <authorList>
            <person name="Perner J."/>
            <person name="Provaznik J."/>
            <person name="Schrenkova J."/>
            <person name="Urbanova V."/>
            <person name="Ribeiro J.M."/>
            <person name="Kopacek P."/>
        </authorList>
    </citation>
    <scope>NUCLEOTIDE SEQUENCE</scope>
    <source>
        <tissue evidence="2">Gut</tissue>
    </source>
</reference>
<dbReference type="PROSITE" id="PS51707">
    <property type="entry name" value="CYTH"/>
    <property type="match status" value="1"/>
</dbReference>
<dbReference type="SMART" id="SM01118">
    <property type="entry name" value="CYTH"/>
    <property type="match status" value="1"/>
</dbReference>
<dbReference type="PANTHER" id="PTHR21028:SF2">
    <property type="entry name" value="CYTH DOMAIN-CONTAINING PROTEIN"/>
    <property type="match status" value="1"/>
</dbReference>
<name>A0A131Y3A5_IXORI</name>
<evidence type="ECO:0000313" key="2">
    <source>
        <dbReference type="EMBL" id="JAP73729.1"/>
    </source>
</evidence>
<sequence length="180" mass="20044">SRMNVEIKARLSDRDALLRRLEPMAEKHTVLRQRDTYFRVAHGRLKLRRSTVCGGGVPGEESCSLFFYDRPDARGPKLSRYQRLQLDGEPAALTLQDMLDRSLGTLGTVCKERHLFLVGCTRVHVDAVQGLGDFLELEVVLEEGQNPEEGRATAEALMAVLGVQPDSLESGSYLDLLAPH</sequence>
<dbReference type="Pfam" id="PF01928">
    <property type="entry name" value="CYTH"/>
    <property type="match status" value="1"/>
</dbReference>
<dbReference type="SUPFAM" id="SSF55154">
    <property type="entry name" value="CYTH-like phosphatases"/>
    <property type="match status" value="1"/>
</dbReference>
<dbReference type="InterPro" id="IPR023577">
    <property type="entry name" value="CYTH_domain"/>
</dbReference>
<proteinExistence type="evidence at transcript level"/>
<dbReference type="Gene3D" id="2.40.320.10">
    <property type="entry name" value="Hypothetical Protein Pfu-838710-001"/>
    <property type="match status" value="1"/>
</dbReference>
<organism evidence="2">
    <name type="scientific">Ixodes ricinus</name>
    <name type="common">Common tick</name>
    <name type="synonym">Acarus ricinus</name>
    <dbReference type="NCBI Taxonomy" id="34613"/>
    <lineage>
        <taxon>Eukaryota</taxon>
        <taxon>Metazoa</taxon>
        <taxon>Ecdysozoa</taxon>
        <taxon>Arthropoda</taxon>
        <taxon>Chelicerata</taxon>
        <taxon>Arachnida</taxon>
        <taxon>Acari</taxon>
        <taxon>Parasitiformes</taxon>
        <taxon>Ixodida</taxon>
        <taxon>Ixodoidea</taxon>
        <taxon>Ixodidae</taxon>
        <taxon>Ixodinae</taxon>
        <taxon>Ixodes</taxon>
    </lineage>
</organism>
<dbReference type="InterPro" id="IPR033469">
    <property type="entry name" value="CYTH-like_dom_sf"/>
</dbReference>
<dbReference type="AlphaFoldDB" id="A0A131Y3A5"/>
<dbReference type="EMBL" id="GEFM01002067">
    <property type="protein sequence ID" value="JAP73729.1"/>
    <property type="molecule type" value="mRNA"/>
</dbReference>
<dbReference type="CDD" id="cd07890">
    <property type="entry name" value="CYTH-like_AC_IV-like"/>
    <property type="match status" value="1"/>
</dbReference>
<evidence type="ECO:0000259" key="1">
    <source>
        <dbReference type="PROSITE" id="PS51707"/>
    </source>
</evidence>
<dbReference type="GO" id="GO:0016462">
    <property type="term" value="F:pyrophosphatase activity"/>
    <property type="evidence" value="ECO:0007669"/>
    <property type="project" value="UniProtKB-ARBA"/>
</dbReference>